<dbReference type="InterPro" id="IPR052951">
    <property type="entry name" value="Tellurite_res_ion_channel"/>
</dbReference>
<protein>
    <submittedName>
        <fullName evidence="7">Dicarboxylate transporter/tellurite-resistance protein TehA</fullName>
    </submittedName>
</protein>
<evidence type="ECO:0000256" key="1">
    <source>
        <dbReference type="ARBA" id="ARBA00004141"/>
    </source>
</evidence>
<name>A0A370K4F1_9GAMM</name>
<dbReference type="Gene3D" id="1.50.10.150">
    <property type="entry name" value="Voltage-dependent anion channel"/>
    <property type="match status" value="1"/>
</dbReference>
<feature type="transmembrane region" description="Helical" evidence="6">
    <location>
        <begin position="168"/>
        <end position="189"/>
    </location>
</feature>
<dbReference type="GO" id="GO:0046583">
    <property type="term" value="F:monoatomic cation efflux transmembrane transporter activity"/>
    <property type="evidence" value="ECO:0007669"/>
    <property type="project" value="TreeGrafter"/>
</dbReference>
<dbReference type="RefSeq" id="WP_114826407.1">
    <property type="nucleotide sequence ID" value="NZ_QQSY01000005.1"/>
</dbReference>
<dbReference type="OrthoDB" id="309023at2"/>
<gene>
    <name evidence="7" type="ORF">DVT68_17350</name>
</gene>
<proteinExistence type="predicted"/>
<feature type="transmembrane region" description="Helical" evidence="6">
    <location>
        <begin position="135"/>
        <end position="162"/>
    </location>
</feature>
<feature type="transmembrane region" description="Helical" evidence="6">
    <location>
        <begin position="12"/>
        <end position="32"/>
    </location>
</feature>
<evidence type="ECO:0000256" key="3">
    <source>
        <dbReference type="ARBA" id="ARBA00022989"/>
    </source>
</evidence>
<sequence>MNADVRTPIVPANFFGIVLGVIGLGNAWRLAHQVWGLRPAIGEVIELIGTLVWLVLVTLYVFKWIFARARAIDELHHPVQCCFVGLIGVSTMVVAGAANPYSHTVAVALLAVGSVYTIAFGAWRTGGLWQGGREIGHTTAVLYLPTVAGAFVAAAVLAALGYADWGQLAFGAGLFSWIALESVLVHRLFTADALPPVLRPTLGIQLAPPAVGAVSYLAVAPVAPGAPDLFAHALLGYALLQLLILSRMLPWIRQQPFGASYWAFTFGISALAIAPLRMIQRGETGPAALLAPWLFVLANVVIGAVAAGTIYLLLRGRLIPATPAATSPSSTPSAAPKTEPTA</sequence>
<feature type="region of interest" description="Disordered" evidence="5">
    <location>
        <begin position="323"/>
        <end position="342"/>
    </location>
</feature>
<comment type="caution">
    <text evidence="7">The sequence shown here is derived from an EMBL/GenBank/DDBJ whole genome shotgun (WGS) entry which is preliminary data.</text>
</comment>
<evidence type="ECO:0000313" key="8">
    <source>
        <dbReference type="Proteomes" id="UP000254711"/>
    </source>
</evidence>
<dbReference type="Proteomes" id="UP000254711">
    <property type="component" value="Unassembled WGS sequence"/>
</dbReference>
<evidence type="ECO:0000256" key="2">
    <source>
        <dbReference type="ARBA" id="ARBA00022692"/>
    </source>
</evidence>
<keyword evidence="2 6" id="KW-0812">Transmembrane</keyword>
<dbReference type="InterPro" id="IPR038665">
    <property type="entry name" value="Voltage-dep_anion_channel_sf"/>
</dbReference>
<dbReference type="InterPro" id="IPR004695">
    <property type="entry name" value="SLAC1/Mae1/Ssu1/TehA"/>
</dbReference>
<dbReference type="PANTHER" id="PTHR37955">
    <property type="entry name" value="TELLURITE RESISTANCE PROTEIN TEHA"/>
    <property type="match status" value="1"/>
</dbReference>
<feature type="transmembrane region" description="Helical" evidence="6">
    <location>
        <begin position="104"/>
        <end position="123"/>
    </location>
</feature>
<evidence type="ECO:0000313" key="7">
    <source>
        <dbReference type="EMBL" id="RDI97504.1"/>
    </source>
</evidence>
<evidence type="ECO:0000256" key="6">
    <source>
        <dbReference type="SAM" id="Phobius"/>
    </source>
</evidence>
<evidence type="ECO:0000256" key="4">
    <source>
        <dbReference type="ARBA" id="ARBA00023136"/>
    </source>
</evidence>
<feature type="transmembrane region" description="Helical" evidence="6">
    <location>
        <begin position="201"/>
        <end position="223"/>
    </location>
</feature>
<feature type="transmembrane region" description="Helical" evidence="6">
    <location>
        <begin position="229"/>
        <end position="249"/>
    </location>
</feature>
<dbReference type="Pfam" id="PF03595">
    <property type="entry name" value="SLAC1"/>
    <property type="match status" value="1"/>
</dbReference>
<feature type="transmembrane region" description="Helical" evidence="6">
    <location>
        <begin position="44"/>
        <end position="66"/>
    </location>
</feature>
<feature type="transmembrane region" description="Helical" evidence="6">
    <location>
        <begin position="261"/>
        <end position="279"/>
    </location>
</feature>
<dbReference type="GO" id="GO:0005886">
    <property type="term" value="C:plasma membrane"/>
    <property type="evidence" value="ECO:0007669"/>
    <property type="project" value="TreeGrafter"/>
</dbReference>
<dbReference type="NCBIfam" id="NF008032">
    <property type="entry name" value="PRK10764.1"/>
    <property type="match status" value="1"/>
</dbReference>
<dbReference type="PANTHER" id="PTHR37955:SF1">
    <property type="entry name" value="DEP DOMAIN-CONTAINING PROTEIN"/>
    <property type="match status" value="1"/>
</dbReference>
<evidence type="ECO:0000256" key="5">
    <source>
        <dbReference type="SAM" id="MobiDB-lite"/>
    </source>
</evidence>
<organism evidence="7 8">
    <name type="scientific">Dyella solisilvae</name>
    <dbReference type="NCBI Taxonomy" id="1920168"/>
    <lineage>
        <taxon>Bacteria</taxon>
        <taxon>Pseudomonadati</taxon>
        <taxon>Pseudomonadota</taxon>
        <taxon>Gammaproteobacteria</taxon>
        <taxon>Lysobacterales</taxon>
        <taxon>Rhodanobacteraceae</taxon>
        <taxon>Dyella</taxon>
    </lineage>
</organism>
<accession>A0A370K4F1</accession>
<feature type="transmembrane region" description="Helical" evidence="6">
    <location>
        <begin position="78"/>
        <end position="98"/>
    </location>
</feature>
<feature type="transmembrane region" description="Helical" evidence="6">
    <location>
        <begin position="291"/>
        <end position="314"/>
    </location>
</feature>
<reference evidence="7 8" key="1">
    <citation type="submission" date="2018-07" db="EMBL/GenBank/DDBJ databases">
        <title>Dyella solisilvae sp. nov., isolated from the pine and broad-leaved mixed forest soil.</title>
        <authorList>
            <person name="Gao Z."/>
            <person name="Qiu L."/>
        </authorList>
    </citation>
    <scope>NUCLEOTIDE SEQUENCE [LARGE SCALE GENOMIC DNA]</scope>
    <source>
        <strain evidence="7 8">DHG54</strain>
    </source>
</reference>
<dbReference type="EMBL" id="QQSY01000005">
    <property type="protein sequence ID" value="RDI97504.1"/>
    <property type="molecule type" value="Genomic_DNA"/>
</dbReference>
<keyword evidence="4 6" id="KW-0472">Membrane</keyword>
<keyword evidence="8" id="KW-1185">Reference proteome</keyword>
<keyword evidence="3 6" id="KW-1133">Transmembrane helix</keyword>
<dbReference type="AlphaFoldDB" id="A0A370K4F1"/>
<comment type="subcellular location">
    <subcellularLocation>
        <location evidence="1">Membrane</location>
        <topology evidence="1">Multi-pass membrane protein</topology>
    </subcellularLocation>
</comment>